<evidence type="ECO:0000256" key="1">
    <source>
        <dbReference type="SAM" id="SignalP"/>
    </source>
</evidence>
<reference evidence="3 4" key="1">
    <citation type="submission" date="2020-05" db="EMBL/GenBank/DDBJ databases">
        <title>Genome Sequencing of Type Strains.</title>
        <authorList>
            <person name="Lemaire J.F."/>
            <person name="Inderbitzin P."/>
            <person name="Gregorio O.A."/>
            <person name="Collins S.B."/>
            <person name="Wespe N."/>
            <person name="Knight-Connoni V."/>
        </authorList>
    </citation>
    <scope>NUCLEOTIDE SEQUENCE [LARGE SCALE GENOMIC DNA]</scope>
    <source>
        <strain evidence="3 4">ATCC 19096</strain>
    </source>
</reference>
<dbReference type="EMBL" id="JABMCE010000085">
    <property type="protein sequence ID" value="NUU15204.1"/>
    <property type="molecule type" value="Genomic_DNA"/>
</dbReference>
<comment type="caution">
    <text evidence="2">The sequence shown here is derived from an EMBL/GenBank/DDBJ whole genome shotgun (WGS) entry which is preliminary data.</text>
</comment>
<keyword evidence="1" id="KW-0732">Signal</keyword>
<dbReference type="EMBL" id="JACGXP010000003">
    <property type="protein sequence ID" value="MBA8991078.1"/>
    <property type="molecule type" value="Genomic_DNA"/>
</dbReference>
<feature type="signal peptide" evidence="1">
    <location>
        <begin position="1"/>
        <end position="21"/>
    </location>
</feature>
<keyword evidence="4" id="KW-1185">Reference proteome</keyword>
<gene>
    <name evidence="2" type="ORF">FHW23_002343</name>
    <name evidence="3" type="ORF">HP507_15335</name>
</gene>
<proteinExistence type="predicted"/>
<reference evidence="2 5" key="2">
    <citation type="submission" date="2020-07" db="EMBL/GenBank/DDBJ databases">
        <title>Above-ground endophytic microbial communities from plants in different locations in the United States.</title>
        <authorList>
            <person name="Frank C."/>
        </authorList>
    </citation>
    <scope>NUCLEOTIDE SEQUENCE [LARGE SCALE GENOMIC DNA]</scope>
    <source>
        <strain evidence="2 5">WPL5_2</strain>
    </source>
</reference>
<evidence type="ECO:0000313" key="2">
    <source>
        <dbReference type="EMBL" id="MBA8991078.1"/>
    </source>
</evidence>
<dbReference type="Proteomes" id="UP000573001">
    <property type="component" value="Unassembled WGS sequence"/>
</dbReference>
<accession>A0AAW3T7S1</accession>
<dbReference type="AlphaFoldDB" id="A0AAW3T7S1"/>
<evidence type="ECO:0000313" key="4">
    <source>
        <dbReference type="Proteomes" id="UP000573001"/>
    </source>
</evidence>
<evidence type="ECO:0000313" key="3">
    <source>
        <dbReference type="EMBL" id="NUU15204.1"/>
    </source>
</evidence>
<protein>
    <submittedName>
        <fullName evidence="2">Uncharacterized protein</fullName>
    </submittedName>
</protein>
<dbReference type="Proteomes" id="UP000590225">
    <property type="component" value="Unassembled WGS sequence"/>
</dbReference>
<name>A0AAW3T7S1_9MICO</name>
<organism evidence="2 5">
    <name type="scientific">Curtobacterium pusillum</name>
    <dbReference type="NCBI Taxonomy" id="69373"/>
    <lineage>
        <taxon>Bacteria</taxon>
        <taxon>Bacillati</taxon>
        <taxon>Actinomycetota</taxon>
        <taxon>Actinomycetes</taxon>
        <taxon>Micrococcales</taxon>
        <taxon>Microbacteriaceae</taxon>
        <taxon>Curtobacterium</taxon>
    </lineage>
</organism>
<sequence>MYKRLTAAILGLSLLGGSVVAAVPAQASTAPKYLCYNNGSVPKQLTANTSPKTCNGIYRITVSGKMVAQLDNRRVKNYADLLKRLQAGYTASQKWCAQNSLTCTIVTSVGSLLLGGVIKRTITG</sequence>
<evidence type="ECO:0000313" key="5">
    <source>
        <dbReference type="Proteomes" id="UP000590225"/>
    </source>
</evidence>
<feature type="chain" id="PRO_5043867789" evidence="1">
    <location>
        <begin position="22"/>
        <end position="124"/>
    </location>
</feature>
<dbReference type="RefSeq" id="WP_175352661.1">
    <property type="nucleotide sequence ID" value="NZ_BAAAWQ010000001.1"/>
</dbReference>